<organism evidence="2 3">
    <name type="scientific">Diutina rugosa</name>
    <name type="common">Yeast</name>
    <name type="synonym">Candida rugosa</name>
    <dbReference type="NCBI Taxonomy" id="5481"/>
    <lineage>
        <taxon>Eukaryota</taxon>
        <taxon>Fungi</taxon>
        <taxon>Dikarya</taxon>
        <taxon>Ascomycota</taxon>
        <taxon>Saccharomycotina</taxon>
        <taxon>Pichiomycetes</taxon>
        <taxon>Debaryomycetaceae</taxon>
        <taxon>Diutina</taxon>
    </lineage>
</organism>
<dbReference type="VEuPathDB" id="FungiDB:DIURU_005035"/>
<reference evidence="2 3" key="1">
    <citation type="submission" date="2019-07" db="EMBL/GenBank/DDBJ databases">
        <title>Genome assembly of two rare yeast pathogens: Diutina rugosa and Trichomonascus ciferrii.</title>
        <authorList>
            <person name="Mixao V."/>
            <person name="Saus E."/>
            <person name="Hansen A."/>
            <person name="Lass-Flor C."/>
            <person name="Gabaldon T."/>
        </authorList>
    </citation>
    <scope>NUCLEOTIDE SEQUENCE [LARGE SCALE GENOMIC DNA]</scope>
    <source>
        <strain evidence="2 3">CBS 613</strain>
    </source>
</reference>
<dbReference type="SUPFAM" id="SSF53474">
    <property type="entry name" value="alpha/beta-Hydrolases"/>
    <property type="match status" value="1"/>
</dbReference>
<evidence type="ECO:0000256" key="1">
    <source>
        <dbReference type="SAM" id="MobiDB-lite"/>
    </source>
</evidence>
<dbReference type="OrthoDB" id="10250441at2759"/>
<evidence type="ECO:0000313" key="3">
    <source>
        <dbReference type="Proteomes" id="UP000449547"/>
    </source>
</evidence>
<feature type="compositionally biased region" description="Polar residues" evidence="1">
    <location>
        <begin position="467"/>
        <end position="490"/>
    </location>
</feature>
<gene>
    <name evidence="2" type="ORF">DIURU_005035</name>
</gene>
<dbReference type="AlphaFoldDB" id="A0A642UG00"/>
<dbReference type="Pfam" id="PF00756">
    <property type="entry name" value="Esterase"/>
    <property type="match status" value="1"/>
</dbReference>
<name>A0A642UG00_DIURU</name>
<dbReference type="PANTHER" id="PTHR11440">
    <property type="entry name" value="LECITHIN-CHOLESTEROL ACYLTRANSFERASE-RELATED"/>
    <property type="match status" value="1"/>
</dbReference>
<comment type="caution">
    <text evidence="2">The sequence shown here is derived from an EMBL/GenBank/DDBJ whole genome shotgun (WGS) entry which is preliminary data.</text>
</comment>
<dbReference type="OMA" id="RFRAVKH"/>
<dbReference type="InterPro" id="IPR000801">
    <property type="entry name" value="Esterase-like"/>
</dbReference>
<protein>
    <submittedName>
        <fullName evidence="2">Uncharacterized protein</fullName>
    </submittedName>
</protein>
<feature type="region of interest" description="Disordered" evidence="1">
    <location>
        <begin position="55"/>
        <end position="74"/>
    </location>
</feature>
<dbReference type="InterPro" id="IPR029058">
    <property type="entry name" value="AB_hydrolase_fold"/>
</dbReference>
<keyword evidence="3" id="KW-1185">Reference proteome</keyword>
<feature type="region of interest" description="Disordered" evidence="1">
    <location>
        <begin position="460"/>
        <end position="496"/>
    </location>
</feature>
<proteinExistence type="predicted"/>
<dbReference type="GeneID" id="54783686"/>
<feature type="compositionally biased region" description="Low complexity" evidence="1">
    <location>
        <begin position="61"/>
        <end position="74"/>
    </location>
</feature>
<accession>A0A642UG00</accession>
<evidence type="ECO:0000313" key="2">
    <source>
        <dbReference type="EMBL" id="KAA8898180.1"/>
    </source>
</evidence>
<dbReference type="Proteomes" id="UP000449547">
    <property type="component" value="Unassembled WGS sequence"/>
</dbReference>
<sequence>MDSSSPQEEYTTISPDLQKKALFQKSRSFLELASVGEDDDTEILSEEDDDELGAIKEFHPKPSGGATKAAGKSGMSWDDAESIVGGQSIYSADSRKVHPTAQKDKPTENQEVKIAGVERPIDGESLKPYETNQKVFSFSLPLGGLSSLTRHLPLLRSPSPPPELRELSENIENKLVKQQSISTVDDAKYFSSVDHLDNVRFRAVKHSLTNKIDDVVPGFIKRDKSWESVYSEIKGNIVLLGGYRGSVLRDAKTHKRVWVPLTAGLKLRKVNLLLGPSDEDELKATDTVVPDGVLKNVGPVDLCKKFLKKLKANPNANVHDFGYDWRLSGDIISQQLVDFLQKLKDETGEGTIVIGHSMGGMMAHGALQLRPDLFRGLLYVGSPSECLNILGPIRYGDNVIMSDKVLTFETNFMMRSSFNFLPLSGRVFCNMNKNEYYDLDYFDPDVWVEYNLNPLVAKKRQEREQRQMSSSVSPTGTQSPSGAQSPTSFTSRDKSSNHFGLSSFSYALKIAKRKTSNSLSGLGSSPTSSIATLDDDSDEEEKYSFTFAESYDYLKRTLIRTRKYIDGLEFKPELEHKYPPLAVVYGNKVPSVRGSNVRSRQDIKDGNYYEFFYGHGDGVIHQKWLLPERKGFRFYDAETGEGEIVGKFASDCGHVDLMTDFKAMGEGLAAIVEAEKHWHRKLE</sequence>
<dbReference type="RefSeq" id="XP_034010437.1">
    <property type="nucleotide sequence ID" value="XM_034157973.1"/>
</dbReference>
<dbReference type="Gene3D" id="3.40.50.1820">
    <property type="entry name" value="alpha/beta hydrolase"/>
    <property type="match status" value="1"/>
</dbReference>
<dbReference type="EMBL" id="SWFT01000149">
    <property type="protein sequence ID" value="KAA8898180.1"/>
    <property type="molecule type" value="Genomic_DNA"/>
</dbReference>